<name>A0A8S5LLC9_9CAUD</name>
<keyword evidence="1" id="KW-0812">Transmembrane</keyword>
<keyword evidence="1" id="KW-1133">Transmembrane helix</keyword>
<dbReference type="EMBL" id="BK015871">
    <property type="protein sequence ID" value="DAD70916.1"/>
    <property type="molecule type" value="Genomic_DNA"/>
</dbReference>
<evidence type="ECO:0000256" key="1">
    <source>
        <dbReference type="SAM" id="Phobius"/>
    </source>
</evidence>
<proteinExistence type="predicted"/>
<sequence length="59" mass="6388">MSGLEAIRITESRLSCSANTREAISFASALMVISIAFTSYCSAPWMPSPRSKSCRTISL</sequence>
<keyword evidence="1" id="KW-0472">Membrane</keyword>
<protein>
    <submittedName>
        <fullName evidence="2">Uncharacterized protein</fullName>
    </submittedName>
</protein>
<feature type="transmembrane region" description="Helical" evidence="1">
    <location>
        <begin position="23"/>
        <end position="43"/>
    </location>
</feature>
<accession>A0A8S5LLC9</accession>
<evidence type="ECO:0000313" key="2">
    <source>
        <dbReference type="EMBL" id="DAD70916.1"/>
    </source>
</evidence>
<reference evidence="2" key="1">
    <citation type="journal article" date="2021" name="Proc. Natl. Acad. Sci. U.S.A.">
        <title>A Catalog of Tens of Thousands of Viruses from Human Metagenomes Reveals Hidden Associations with Chronic Diseases.</title>
        <authorList>
            <person name="Tisza M.J."/>
            <person name="Buck C.B."/>
        </authorList>
    </citation>
    <scope>NUCLEOTIDE SEQUENCE</scope>
    <source>
        <strain evidence="2">Ctvok7</strain>
    </source>
</reference>
<organism evidence="2">
    <name type="scientific">Siphoviridae sp. ctvok7</name>
    <dbReference type="NCBI Taxonomy" id="2827596"/>
    <lineage>
        <taxon>Viruses</taxon>
        <taxon>Duplodnaviria</taxon>
        <taxon>Heunggongvirae</taxon>
        <taxon>Uroviricota</taxon>
        <taxon>Caudoviricetes</taxon>
    </lineage>
</organism>